<comment type="similarity">
    <text evidence="1 2">Belongs to the arylamine N-acetyltransferase family.</text>
</comment>
<feature type="region of interest" description="Disordered" evidence="3">
    <location>
        <begin position="173"/>
        <end position="193"/>
    </location>
</feature>
<dbReference type="Gene3D" id="3.30.2140.20">
    <property type="match status" value="1"/>
</dbReference>
<dbReference type="SUPFAM" id="SSF54001">
    <property type="entry name" value="Cysteine proteinases"/>
    <property type="match status" value="1"/>
</dbReference>
<protein>
    <recommendedName>
        <fullName evidence="6">Arylamine N-acetyltransferase</fullName>
    </recommendedName>
</protein>
<evidence type="ECO:0000313" key="5">
    <source>
        <dbReference type="Proteomes" id="UP000371041"/>
    </source>
</evidence>
<evidence type="ECO:0000313" key="4">
    <source>
        <dbReference type="EMBL" id="QGK71577.1"/>
    </source>
</evidence>
<sequence length="193" mass="21826">MSADSEPADEWNIRAVDVGEYLDRVELARPEPTADALWSLHEAHVETFPFENVDVVLGGHRGLALDVLAEKFLRRRRGGYCYEHALLFAAVLEQLGYRVQRRIARVKPHQPGASTHMVLAVEAEGAEYFVDIAFGAGMLHPMPMRDGAHADQAGWRHRLTWDGVAWTLEKRTRQGWEPQHASTELPQHRSESV</sequence>
<dbReference type="Proteomes" id="UP000371041">
    <property type="component" value="Chromosome"/>
</dbReference>
<dbReference type="RefSeq" id="WP_154078150.1">
    <property type="nucleotide sequence ID" value="NZ_CP045929.1"/>
</dbReference>
<evidence type="ECO:0000256" key="1">
    <source>
        <dbReference type="ARBA" id="ARBA00006547"/>
    </source>
</evidence>
<evidence type="ECO:0000256" key="2">
    <source>
        <dbReference type="RuleBase" id="RU003452"/>
    </source>
</evidence>
<organism evidence="4 5">
    <name type="scientific">Allosaccharopolyspora coralli</name>
    <dbReference type="NCBI Taxonomy" id="2665642"/>
    <lineage>
        <taxon>Bacteria</taxon>
        <taxon>Bacillati</taxon>
        <taxon>Actinomycetota</taxon>
        <taxon>Actinomycetes</taxon>
        <taxon>Pseudonocardiales</taxon>
        <taxon>Pseudonocardiaceae</taxon>
        <taxon>Allosaccharopolyspora</taxon>
    </lineage>
</organism>
<gene>
    <name evidence="4" type="ORF">GIY23_20485</name>
</gene>
<dbReference type="KEGG" id="sace:GIY23_20485"/>
<dbReference type="EMBL" id="CP045929">
    <property type="protein sequence ID" value="QGK71577.1"/>
    <property type="molecule type" value="Genomic_DNA"/>
</dbReference>
<accession>A0A5Q3QL66</accession>
<dbReference type="AlphaFoldDB" id="A0A5Q3QL66"/>
<dbReference type="PANTHER" id="PTHR11786:SF0">
    <property type="entry name" value="ARYLAMINE N-ACETYLTRANSFERASE 4-RELATED"/>
    <property type="match status" value="1"/>
</dbReference>
<dbReference type="PRINTS" id="PR01543">
    <property type="entry name" value="ANATRNSFRASE"/>
</dbReference>
<evidence type="ECO:0008006" key="6">
    <source>
        <dbReference type="Google" id="ProtNLM"/>
    </source>
</evidence>
<proteinExistence type="inferred from homology"/>
<dbReference type="InterPro" id="IPR053710">
    <property type="entry name" value="Arylamine_NAT_domain_sf"/>
</dbReference>
<dbReference type="GO" id="GO:0016407">
    <property type="term" value="F:acetyltransferase activity"/>
    <property type="evidence" value="ECO:0007669"/>
    <property type="project" value="InterPro"/>
</dbReference>
<dbReference type="Pfam" id="PF00797">
    <property type="entry name" value="Acetyltransf_2"/>
    <property type="match status" value="1"/>
</dbReference>
<dbReference type="InterPro" id="IPR001447">
    <property type="entry name" value="Arylamine_N-AcTrfase"/>
</dbReference>
<reference evidence="5" key="1">
    <citation type="submission" date="2019-11" db="EMBL/GenBank/DDBJ databases">
        <title>The complete genome sequence of Saccharopolyspora sp. E2A.</title>
        <authorList>
            <person name="Zhang G."/>
        </authorList>
    </citation>
    <scope>NUCLEOTIDE SEQUENCE [LARGE SCALE GENOMIC DNA]</scope>
    <source>
        <strain evidence="5">E2A</strain>
    </source>
</reference>
<dbReference type="InterPro" id="IPR038765">
    <property type="entry name" value="Papain-like_cys_pep_sf"/>
</dbReference>
<evidence type="ECO:0000256" key="3">
    <source>
        <dbReference type="SAM" id="MobiDB-lite"/>
    </source>
</evidence>
<dbReference type="PANTHER" id="PTHR11786">
    <property type="entry name" value="N-HYDROXYARYLAMINE O-ACETYLTRANSFERASE"/>
    <property type="match status" value="1"/>
</dbReference>
<keyword evidence="5" id="KW-1185">Reference proteome</keyword>
<name>A0A5Q3QL66_9PSEU</name>